<evidence type="ECO:0000313" key="3">
    <source>
        <dbReference type="Proteomes" id="UP000324233"/>
    </source>
</evidence>
<accession>A0A5B9W393</accession>
<dbReference type="KEGG" id="agv:OJF2_32690"/>
<name>A0A5B9W393_9BACT</name>
<organism evidence="2 3">
    <name type="scientific">Aquisphaera giovannonii</name>
    <dbReference type="NCBI Taxonomy" id="406548"/>
    <lineage>
        <taxon>Bacteria</taxon>
        <taxon>Pseudomonadati</taxon>
        <taxon>Planctomycetota</taxon>
        <taxon>Planctomycetia</taxon>
        <taxon>Isosphaerales</taxon>
        <taxon>Isosphaeraceae</taxon>
        <taxon>Aquisphaera</taxon>
    </lineage>
</organism>
<keyword evidence="3" id="KW-1185">Reference proteome</keyword>
<proteinExistence type="predicted"/>
<dbReference type="RefSeq" id="WP_148594610.1">
    <property type="nucleotide sequence ID" value="NZ_CP042997.1"/>
</dbReference>
<protein>
    <recommendedName>
        <fullName evidence="4">Lipoprotein</fullName>
    </recommendedName>
</protein>
<gene>
    <name evidence="2" type="ORF">OJF2_32690</name>
</gene>
<feature type="region of interest" description="Disordered" evidence="1">
    <location>
        <begin position="138"/>
        <end position="158"/>
    </location>
</feature>
<evidence type="ECO:0008006" key="4">
    <source>
        <dbReference type="Google" id="ProtNLM"/>
    </source>
</evidence>
<dbReference type="AlphaFoldDB" id="A0A5B9W393"/>
<evidence type="ECO:0000256" key="1">
    <source>
        <dbReference type="SAM" id="MobiDB-lite"/>
    </source>
</evidence>
<feature type="compositionally biased region" description="Basic and acidic residues" evidence="1">
    <location>
        <begin position="138"/>
        <end position="150"/>
    </location>
</feature>
<reference evidence="2 3" key="1">
    <citation type="submission" date="2019-08" db="EMBL/GenBank/DDBJ databases">
        <title>Deep-cultivation of Planctomycetes and their phenomic and genomic characterization uncovers novel biology.</title>
        <authorList>
            <person name="Wiegand S."/>
            <person name="Jogler M."/>
            <person name="Boedeker C."/>
            <person name="Pinto D."/>
            <person name="Vollmers J."/>
            <person name="Rivas-Marin E."/>
            <person name="Kohn T."/>
            <person name="Peeters S.H."/>
            <person name="Heuer A."/>
            <person name="Rast P."/>
            <person name="Oberbeckmann S."/>
            <person name="Bunk B."/>
            <person name="Jeske O."/>
            <person name="Meyerdierks A."/>
            <person name="Storesund J.E."/>
            <person name="Kallscheuer N."/>
            <person name="Luecker S."/>
            <person name="Lage O.M."/>
            <person name="Pohl T."/>
            <person name="Merkel B.J."/>
            <person name="Hornburger P."/>
            <person name="Mueller R.-W."/>
            <person name="Bruemmer F."/>
            <person name="Labrenz M."/>
            <person name="Spormann A.M."/>
            <person name="Op den Camp H."/>
            <person name="Overmann J."/>
            <person name="Amann R."/>
            <person name="Jetten M.S.M."/>
            <person name="Mascher T."/>
            <person name="Medema M.H."/>
            <person name="Devos D.P."/>
            <person name="Kaster A.-K."/>
            <person name="Ovreas L."/>
            <person name="Rohde M."/>
            <person name="Galperin M.Y."/>
            <person name="Jogler C."/>
        </authorList>
    </citation>
    <scope>NUCLEOTIDE SEQUENCE [LARGE SCALE GENOMIC DNA]</scope>
    <source>
        <strain evidence="2 3">OJF2</strain>
    </source>
</reference>
<dbReference type="EMBL" id="CP042997">
    <property type="protein sequence ID" value="QEH34727.1"/>
    <property type="molecule type" value="Genomic_DNA"/>
</dbReference>
<feature type="region of interest" description="Disordered" evidence="1">
    <location>
        <begin position="56"/>
        <end position="100"/>
    </location>
</feature>
<sequence length="158" mass="16702">MRLDRLARRCLVPLLAAPLLILSGCGGDDMSHLKALSTYTPDNVGSELLIRYKAAKQRATPRGAEKKSKGQGIVVDGDKKPGPDAKPGVSTAHDASAATKGQSIQDLIENIAKKAKLVEGTPQPEVYSRISSAIDADKELSPADKEDLKASLKQAMGV</sequence>
<dbReference type="PROSITE" id="PS51257">
    <property type="entry name" value="PROKAR_LIPOPROTEIN"/>
    <property type="match status" value="1"/>
</dbReference>
<dbReference type="OrthoDB" id="9927757at2"/>
<evidence type="ECO:0000313" key="2">
    <source>
        <dbReference type="EMBL" id="QEH34727.1"/>
    </source>
</evidence>
<dbReference type="Proteomes" id="UP000324233">
    <property type="component" value="Chromosome"/>
</dbReference>